<dbReference type="Gene3D" id="3.30.70.240">
    <property type="match status" value="1"/>
</dbReference>
<dbReference type="FunFam" id="3.30.70.870:FF:000002">
    <property type="entry name" value="Translation elongation factor 2"/>
    <property type="match status" value="1"/>
</dbReference>
<dbReference type="Gene3D" id="3.30.70.870">
    <property type="entry name" value="Elongation Factor G (Translational Gtpase), domain 3"/>
    <property type="match status" value="1"/>
</dbReference>
<dbReference type="Proteomes" id="UP000799436">
    <property type="component" value="Unassembled WGS sequence"/>
</dbReference>
<dbReference type="Gene3D" id="3.90.1430.10">
    <property type="entry name" value="Yeast translation eEF2 (G' domain)"/>
    <property type="match status" value="1"/>
</dbReference>
<dbReference type="InterPro" id="IPR053905">
    <property type="entry name" value="EF-G-like_DII"/>
</dbReference>
<dbReference type="InterPro" id="IPR000795">
    <property type="entry name" value="T_Tr_GTP-bd_dom"/>
</dbReference>
<dbReference type="InterPro" id="IPR014721">
    <property type="entry name" value="Ribsml_uS5_D2-typ_fold_subgr"/>
</dbReference>
<dbReference type="SUPFAM" id="SSF54980">
    <property type="entry name" value="EF-G C-terminal domain-like"/>
    <property type="match status" value="2"/>
</dbReference>
<dbReference type="Gene3D" id="2.40.30.10">
    <property type="entry name" value="Translation factors"/>
    <property type="match status" value="1"/>
</dbReference>
<keyword evidence="9" id="KW-1185">Reference proteome</keyword>
<dbReference type="PRINTS" id="PR00315">
    <property type="entry name" value="ELONGATNFCT"/>
</dbReference>
<dbReference type="PANTHER" id="PTHR42908:SF3">
    <property type="entry name" value="ELONGATION FACTOR-LIKE GTPASE 1"/>
    <property type="match status" value="1"/>
</dbReference>
<dbReference type="Pfam" id="PF00009">
    <property type="entry name" value="GTP_EFTU"/>
    <property type="match status" value="1"/>
</dbReference>
<dbReference type="InterPro" id="IPR005225">
    <property type="entry name" value="Small_GTP-bd"/>
</dbReference>
<dbReference type="CDD" id="cd16268">
    <property type="entry name" value="EF2_II"/>
    <property type="match status" value="1"/>
</dbReference>
<evidence type="ECO:0000313" key="9">
    <source>
        <dbReference type="Proteomes" id="UP000799436"/>
    </source>
</evidence>
<keyword evidence="3 8" id="KW-0378">Hydrolase</keyword>
<evidence type="ECO:0000256" key="2">
    <source>
        <dbReference type="ARBA" id="ARBA00022741"/>
    </source>
</evidence>
<dbReference type="GO" id="GO:1990904">
    <property type="term" value="C:ribonucleoprotein complex"/>
    <property type="evidence" value="ECO:0007669"/>
    <property type="project" value="TreeGrafter"/>
</dbReference>
<dbReference type="Pfam" id="PF25118">
    <property type="entry name" value="EFL1"/>
    <property type="match status" value="1"/>
</dbReference>
<dbReference type="GO" id="GO:0005525">
    <property type="term" value="F:GTP binding"/>
    <property type="evidence" value="ECO:0007669"/>
    <property type="project" value="UniProtKB-KW"/>
</dbReference>
<dbReference type="PROSITE" id="PS51722">
    <property type="entry name" value="G_TR_2"/>
    <property type="match status" value="1"/>
</dbReference>
<keyword evidence="4" id="KW-0342">GTP-binding</keyword>
<dbReference type="InterPro" id="IPR041095">
    <property type="entry name" value="EFG_II"/>
</dbReference>
<dbReference type="SMART" id="SM00838">
    <property type="entry name" value="EFG_C"/>
    <property type="match status" value="1"/>
</dbReference>
<dbReference type="OrthoDB" id="364892at2759"/>
<dbReference type="SUPFAM" id="SSF50447">
    <property type="entry name" value="Translation proteins"/>
    <property type="match status" value="1"/>
</dbReference>
<dbReference type="NCBIfam" id="TIGR00231">
    <property type="entry name" value="small_GTP"/>
    <property type="match status" value="1"/>
</dbReference>
<protein>
    <recommendedName>
        <fullName evidence="5">Elongation factor-like 1</fullName>
    </recommendedName>
</protein>
<reference evidence="8" key="1">
    <citation type="journal article" date="2020" name="Stud. Mycol.">
        <title>101 Dothideomycetes genomes: a test case for predicting lifestyles and emergence of pathogens.</title>
        <authorList>
            <person name="Haridas S."/>
            <person name="Albert R."/>
            <person name="Binder M."/>
            <person name="Bloem J."/>
            <person name="Labutti K."/>
            <person name="Salamov A."/>
            <person name="Andreopoulos B."/>
            <person name="Baker S."/>
            <person name="Barry K."/>
            <person name="Bills G."/>
            <person name="Bluhm B."/>
            <person name="Cannon C."/>
            <person name="Castanera R."/>
            <person name="Culley D."/>
            <person name="Daum C."/>
            <person name="Ezra D."/>
            <person name="Gonzalez J."/>
            <person name="Henrissat B."/>
            <person name="Kuo A."/>
            <person name="Liang C."/>
            <person name="Lipzen A."/>
            <person name="Lutzoni F."/>
            <person name="Magnuson J."/>
            <person name="Mondo S."/>
            <person name="Nolan M."/>
            <person name="Ohm R."/>
            <person name="Pangilinan J."/>
            <person name="Park H.-J."/>
            <person name="Ramirez L."/>
            <person name="Alfaro M."/>
            <person name="Sun H."/>
            <person name="Tritt A."/>
            <person name="Yoshinaga Y."/>
            <person name="Zwiers L.-H."/>
            <person name="Turgeon B."/>
            <person name="Goodwin S."/>
            <person name="Spatafora J."/>
            <person name="Crous P."/>
            <person name="Grigoriev I."/>
        </authorList>
    </citation>
    <scope>NUCLEOTIDE SEQUENCE</scope>
    <source>
        <strain evidence="8">CBS 116005</strain>
    </source>
</reference>
<dbReference type="GO" id="GO:0043022">
    <property type="term" value="F:ribosome binding"/>
    <property type="evidence" value="ECO:0007669"/>
    <property type="project" value="TreeGrafter"/>
</dbReference>
<evidence type="ECO:0000256" key="6">
    <source>
        <dbReference type="SAM" id="MobiDB-lite"/>
    </source>
</evidence>
<accession>A0A6G1KZR3</accession>
<dbReference type="SUPFAM" id="SSF54211">
    <property type="entry name" value="Ribosomal protein S5 domain 2-like"/>
    <property type="match status" value="1"/>
</dbReference>
<gene>
    <name evidence="8" type="ORF">EJ03DRAFT_196544</name>
</gene>
<sequence length="1107" mass="121422">MPVVAAEKLVKLQHHGDNIRNICILAHVDHGKTSLTDALIATNGIISPKLAGKIRYLDSRPDEQLRGITMEASAISLYFSLLRRASPEAQPEQKEYLINLIDSPGHIDFSSEVSTASRLCDGAVVLVDAVEGVCSQTVTVLRQTWVEKLKPLLVINKMDRLITELKLSPGEAYTHLSKLLEQVNAVMGSFALGERMEDDLRWRERIDEKVNAAAAEKESDDGTDGSKGRKGGVTEDAEGIVTSTPAEYEEKDDEDIYFEPERNNVIFASAMDGWAFTPRQFAVLYEKKLGIKRNVLEKVLWGDFYLDPKTKRVLSPKHLKGRHLKPMFVQLVLEQIWAAYEATTGGPNNKGDQQLLEKITKGLNITIPAHILRSRDPKAVLSAVFSAWLPLSTALLVSVIEGLPSPRSAQESRMPGLLESSPGAEHIKQEVKEAMTHSKQTIGEPVVAYISKMVSIPESELPANKRRGDMLSAEEARELGRKKRAEIARAQAQANGDAEVASVTDALSSAAIGEENEVDGGDAKTEQQEDPEHLIGFARVFSGTLTVGDEVYVLPPKFTPARPHAQPQPKKVTTKALYLLMGRSLESLNSVPAGNIVGIAGLGDAILKSGTICSQLEGAPNLSSTTAISTNAPIVRVALEPAYPGDLDKMIRGLQLLVQADPAAVYEQLESGEHVILTAGELHLERCLKDLRERFAKCDIQAGEAIVPYRESIVKVEEMNPPKDPALGRGRVEALTSSKQLTVRLRVRPLPAAVTEFLVKHTGAIKRLYSERQAQDEERVNQANTGEDSGIQPEAVGEQEIEAEDTAAESGQNLSVAEFKKKLTEAFAEEKTEKEVWAGVVEKIAAFGPRRVGPNILIDFTAAGLCGKFLREDHEVPSSDDATDGVAKHEATFADKAAYAFQLATYQGPLCNEPMQGVAVFLEDLTTHVSQDEAGQNMGRLTGEIIRTVRESIRQGYLDWSPRILLAMYSCEIQASAEVLGRVYSVITRRRGRIVSESLLEPSTNFTILALLPVAESFGFSDEIRQRTSGFAAPQLVFEGFEVLDDGTNASDPFWVPRTEEELEDLGEKADRENVARRYVDAVRQRKGLAVQKKVVESAEKQATMKR</sequence>
<dbReference type="Gene3D" id="3.30.230.10">
    <property type="match status" value="1"/>
</dbReference>
<evidence type="ECO:0000259" key="7">
    <source>
        <dbReference type="PROSITE" id="PS51722"/>
    </source>
</evidence>
<dbReference type="CDD" id="cd01681">
    <property type="entry name" value="aeEF2_snRNP_like_IV"/>
    <property type="match status" value="1"/>
</dbReference>
<feature type="region of interest" description="Disordered" evidence="6">
    <location>
        <begin position="773"/>
        <end position="793"/>
    </location>
</feature>
<name>A0A6G1KZR3_9PEZI</name>
<organism evidence="8 9">
    <name type="scientific">Teratosphaeria nubilosa</name>
    <dbReference type="NCBI Taxonomy" id="161662"/>
    <lineage>
        <taxon>Eukaryota</taxon>
        <taxon>Fungi</taxon>
        <taxon>Dikarya</taxon>
        <taxon>Ascomycota</taxon>
        <taxon>Pezizomycotina</taxon>
        <taxon>Dothideomycetes</taxon>
        <taxon>Dothideomycetidae</taxon>
        <taxon>Mycosphaerellales</taxon>
        <taxon>Teratosphaeriaceae</taxon>
        <taxon>Teratosphaeria</taxon>
    </lineage>
</organism>
<keyword evidence="2" id="KW-0547">Nucleotide-binding</keyword>
<dbReference type="Pfam" id="PF22042">
    <property type="entry name" value="EF-G_D2"/>
    <property type="match status" value="1"/>
</dbReference>
<dbReference type="Pfam" id="PF14492">
    <property type="entry name" value="EFG_III"/>
    <property type="match status" value="1"/>
</dbReference>
<dbReference type="SUPFAM" id="SSF52540">
    <property type="entry name" value="P-loop containing nucleoside triphosphate hydrolases"/>
    <property type="match status" value="1"/>
</dbReference>
<dbReference type="InterPro" id="IPR000640">
    <property type="entry name" value="EFG_V-like"/>
</dbReference>
<evidence type="ECO:0000256" key="3">
    <source>
        <dbReference type="ARBA" id="ARBA00022801"/>
    </source>
</evidence>
<dbReference type="InterPro" id="IPR020568">
    <property type="entry name" value="Ribosomal_Su5_D2-typ_SF"/>
</dbReference>
<dbReference type="InterPro" id="IPR056752">
    <property type="entry name" value="EFL1"/>
</dbReference>
<dbReference type="EMBL" id="ML995883">
    <property type="protein sequence ID" value="KAF2765822.1"/>
    <property type="molecule type" value="Genomic_DNA"/>
</dbReference>
<dbReference type="FunFam" id="3.90.1430.10:FF:000002">
    <property type="entry name" value="Elongation factor like GTPase 1"/>
    <property type="match status" value="1"/>
</dbReference>
<dbReference type="GO" id="GO:0005829">
    <property type="term" value="C:cytosol"/>
    <property type="evidence" value="ECO:0007669"/>
    <property type="project" value="TreeGrafter"/>
</dbReference>
<feature type="region of interest" description="Disordered" evidence="6">
    <location>
        <begin position="212"/>
        <end position="253"/>
    </location>
</feature>
<dbReference type="Pfam" id="PF00679">
    <property type="entry name" value="EFG_C"/>
    <property type="match status" value="1"/>
</dbReference>
<dbReference type="PANTHER" id="PTHR42908">
    <property type="entry name" value="TRANSLATION ELONGATION FACTOR-RELATED"/>
    <property type="match status" value="1"/>
</dbReference>
<evidence type="ECO:0000256" key="5">
    <source>
        <dbReference type="ARBA" id="ARBA00081809"/>
    </source>
</evidence>
<proteinExistence type="predicted"/>
<dbReference type="GO" id="GO:0003924">
    <property type="term" value="F:GTPase activity"/>
    <property type="evidence" value="ECO:0007669"/>
    <property type="project" value="InterPro"/>
</dbReference>
<feature type="domain" description="Tr-type G" evidence="7">
    <location>
        <begin position="17"/>
        <end position="221"/>
    </location>
</feature>
<evidence type="ECO:0000256" key="4">
    <source>
        <dbReference type="ARBA" id="ARBA00023134"/>
    </source>
</evidence>
<dbReference type="GO" id="GO:0042256">
    <property type="term" value="P:cytosolic ribosome assembly"/>
    <property type="evidence" value="ECO:0007669"/>
    <property type="project" value="TreeGrafter"/>
</dbReference>
<evidence type="ECO:0000256" key="1">
    <source>
        <dbReference type="ARBA" id="ARBA00022517"/>
    </source>
</evidence>
<keyword evidence="1" id="KW-0690">Ribosome biogenesis</keyword>
<dbReference type="CDD" id="cd04096">
    <property type="entry name" value="eEF2_snRNP_like_C"/>
    <property type="match status" value="1"/>
</dbReference>
<dbReference type="Gene3D" id="3.40.50.300">
    <property type="entry name" value="P-loop containing nucleotide triphosphate hydrolases"/>
    <property type="match status" value="1"/>
</dbReference>
<dbReference type="CDD" id="cd16261">
    <property type="entry name" value="EF2_snRNP_III"/>
    <property type="match status" value="1"/>
</dbReference>
<dbReference type="FunFam" id="3.30.70.240:FF:000006">
    <property type="entry name" value="Elongation factor like GTPase 1"/>
    <property type="match status" value="1"/>
</dbReference>
<dbReference type="InterPro" id="IPR035647">
    <property type="entry name" value="EFG_III/V"/>
</dbReference>
<evidence type="ECO:0000313" key="8">
    <source>
        <dbReference type="EMBL" id="KAF2765822.1"/>
    </source>
</evidence>
<dbReference type="CDD" id="cd01885">
    <property type="entry name" value="EF2"/>
    <property type="match status" value="1"/>
</dbReference>
<dbReference type="InterPro" id="IPR027417">
    <property type="entry name" value="P-loop_NTPase"/>
</dbReference>
<dbReference type="InterPro" id="IPR009000">
    <property type="entry name" value="Transl_B-barrel_sf"/>
</dbReference>
<dbReference type="AlphaFoldDB" id="A0A6G1KZR3"/>